<dbReference type="Gene3D" id="3.40.50.150">
    <property type="entry name" value="Vaccinia Virus protein VP39"/>
    <property type="match status" value="1"/>
</dbReference>
<evidence type="ECO:0000313" key="8">
    <source>
        <dbReference type="EMBL" id="MTV30717.1"/>
    </source>
</evidence>
<keyword evidence="6 7" id="KW-0819">tRNA processing</keyword>
<evidence type="ECO:0000313" key="9">
    <source>
        <dbReference type="Proteomes" id="UP000439113"/>
    </source>
</evidence>
<feature type="binding site" evidence="7">
    <location>
        <position position="181"/>
    </location>
    <ligand>
        <name>substrate</name>
    </ligand>
</feature>
<keyword evidence="5 7" id="KW-0949">S-adenosyl-L-methionine</keyword>
<comment type="similarity">
    <text evidence="7">Belongs to the class I-like SAM-binding methyltransferase superfamily. TrmB family.</text>
</comment>
<protein>
    <recommendedName>
        <fullName evidence="7">tRNA (guanine-N(7)-)-methyltransferase</fullName>
        <ecNumber evidence="7">2.1.1.33</ecNumber>
    </recommendedName>
    <alternativeName>
        <fullName evidence="7">tRNA (guanine(46)-N(7))-methyltransferase</fullName>
    </alternativeName>
    <alternativeName>
        <fullName evidence="7">tRNA(m7G46)-methyltransferase</fullName>
    </alternativeName>
</protein>
<dbReference type="SUPFAM" id="SSF53335">
    <property type="entry name" value="S-adenosyl-L-methionine-dependent methyltransferases"/>
    <property type="match status" value="1"/>
</dbReference>
<dbReference type="EC" id="2.1.1.33" evidence="7"/>
<reference evidence="8 9" key="1">
    <citation type="submission" date="2019-11" db="EMBL/GenBank/DDBJ databases">
        <title>Whole-genome sequence of a Rhodoblastus acidophilus DSM 142.</title>
        <authorList>
            <person name="Kyndt J.A."/>
            <person name="Meyer T.E."/>
        </authorList>
    </citation>
    <scope>NUCLEOTIDE SEQUENCE [LARGE SCALE GENOMIC DNA]</scope>
    <source>
        <strain evidence="8 9">DSM 142</strain>
    </source>
</reference>
<proteinExistence type="inferred from homology"/>
<comment type="function">
    <text evidence="2 7">Catalyzes the formation of N(7)-methylguanine at position 46 (m7G46) in tRNA.</text>
</comment>
<gene>
    <name evidence="7 8" type="primary">trmB</name>
    <name evidence="8" type="ORF">GJ654_06895</name>
</gene>
<name>A0A6N8DK10_RHOAC</name>
<keyword evidence="4 7" id="KW-0808">Transferase</keyword>
<dbReference type="AlphaFoldDB" id="A0A6N8DK10"/>
<sequence>MKRESALEQSVSETFAHRESAFFGRRKGKTLRAYQAGLMETLLPEVQIDLSAPLSDPAALFANHPDDLRLEVGFGGGEHLAADAASHPDRGYFGCEPFVNGVAKLMALIDAQDVRNIRVHPGDAGDLIDALPAGCLSGVCILYPDPWPKRRHKERRFVSDRMLARLARAMRPGAELRFASDIDDYVGWTLARVLRSADFIWPANSEAEWLTPYANWPGTRYEDKALREGRRPVYLTFIRR</sequence>
<evidence type="ECO:0000256" key="6">
    <source>
        <dbReference type="ARBA" id="ARBA00022694"/>
    </source>
</evidence>
<dbReference type="GO" id="GO:0043527">
    <property type="term" value="C:tRNA methyltransferase complex"/>
    <property type="evidence" value="ECO:0007669"/>
    <property type="project" value="TreeGrafter"/>
</dbReference>
<feature type="binding site" evidence="7">
    <location>
        <position position="145"/>
    </location>
    <ligand>
        <name>S-adenosyl-L-methionine</name>
        <dbReference type="ChEBI" id="CHEBI:59789"/>
    </ligand>
</feature>
<dbReference type="InterPro" id="IPR003358">
    <property type="entry name" value="tRNA_(Gua-N-7)_MeTrfase_Trmb"/>
</dbReference>
<feature type="binding site" evidence="7">
    <location>
        <begin position="219"/>
        <end position="222"/>
    </location>
    <ligand>
        <name>substrate</name>
    </ligand>
</feature>
<dbReference type="InterPro" id="IPR029063">
    <property type="entry name" value="SAM-dependent_MTases_sf"/>
</dbReference>
<evidence type="ECO:0000256" key="7">
    <source>
        <dbReference type="HAMAP-Rule" id="MF_01057"/>
    </source>
</evidence>
<dbReference type="PROSITE" id="PS51625">
    <property type="entry name" value="SAM_MT_TRMB"/>
    <property type="match status" value="1"/>
</dbReference>
<feature type="binding site" evidence="7">
    <location>
        <position position="71"/>
    </location>
    <ligand>
        <name>S-adenosyl-L-methionine</name>
        <dbReference type="ChEBI" id="CHEBI:59789"/>
    </ligand>
</feature>
<dbReference type="PANTHER" id="PTHR23417">
    <property type="entry name" value="3-DEOXY-D-MANNO-OCTULOSONIC-ACID TRANSFERASE/TRNA GUANINE-N 7 - -METHYLTRANSFERASE"/>
    <property type="match status" value="1"/>
</dbReference>
<evidence type="ECO:0000256" key="2">
    <source>
        <dbReference type="ARBA" id="ARBA00003015"/>
    </source>
</evidence>
<dbReference type="Proteomes" id="UP000439113">
    <property type="component" value="Unassembled WGS sequence"/>
</dbReference>
<dbReference type="EMBL" id="WNKS01000004">
    <property type="protein sequence ID" value="MTV30717.1"/>
    <property type="molecule type" value="Genomic_DNA"/>
</dbReference>
<feature type="binding site" evidence="7">
    <location>
        <position position="149"/>
    </location>
    <ligand>
        <name>substrate</name>
    </ligand>
</feature>
<dbReference type="PANTHER" id="PTHR23417:SF14">
    <property type="entry name" value="PENTACOTRIPEPTIDE-REPEAT REGION OF PRORP DOMAIN-CONTAINING PROTEIN"/>
    <property type="match status" value="1"/>
</dbReference>
<dbReference type="GO" id="GO:0008176">
    <property type="term" value="F:tRNA (guanine(46)-N7)-methyltransferase activity"/>
    <property type="evidence" value="ECO:0007669"/>
    <property type="project" value="UniProtKB-UniRule"/>
</dbReference>
<evidence type="ECO:0000256" key="3">
    <source>
        <dbReference type="ARBA" id="ARBA00022603"/>
    </source>
</evidence>
<comment type="caution">
    <text evidence="7">Lacks conserved residue(s) required for the propagation of feature annotation.</text>
</comment>
<comment type="pathway">
    <text evidence="7">tRNA modification; N(7)-methylguanine-tRNA biosynthesis.</text>
</comment>
<evidence type="ECO:0000256" key="5">
    <source>
        <dbReference type="ARBA" id="ARBA00022691"/>
    </source>
</evidence>
<comment type="catalytic activity">
    <reaction evidence="1 7">
        <text>guanosine(46) in tRNA + S-adenosyl-L-methionine = N(7)-methylguanosine(46) in tRNA + S-adenosyl-L-homocysteine</text>
        <dbReference type="Rhea" id="RHEA:42708"/>
        <dbReference type="Rhea" id="RHEA-COMP:10188"/>
        <dbReference type="Rhea" id="RHEA-COMP:10189"/>
        <dbReference type="ChEBI" id="CHEBI:57856"/>
        <dbReference type="ChEBI" id="CHEBI:59789"/>
        <dbReference type="ChEBI" id="CHEBI:74269"/>
        <dbReference type="ChEBI" id="CHEBI:74480"/>
        <dbReference type="EC" id="2.1.1.33"/>
    </reaction>
</comment>
<evidence type="ECO:0000256" key="4">
    <source>
        <dbReference type="ARBA" id="ARBA00022679"/>
    </source>
</evidence>
<evidence type="ECO:0000256" key="1">
    <source>
        <dbReference type="ARBA" id="ARBA00000142"/>
    </source>
</evidence>
<dbReference type="UniPathway" id="UPA00989"/>
<keyword evidence="3 7" id="KW-0489">Methyltransferase</keyword>
<dbReference type="RefSeq" id="WP_155445400.1">
    <property type="nucleotide sequence ID" value="NZ_JAOQNR010000005.1"/>
</dbReference>
<feature type="binding site" evidence="7">
    <location>
        <position position="96"/>
    </location>
    <ligand>
        <name>S-adenosyl-L-methionine</name>
        <dbReference type="ChEBI" id="CHEBI:59789"/>
    </ligand>
</feature>
<dbReference type="Pfam" id="PF02390">
    <property type="entry name" value="Methyltransf_4"/>
    <property type="match status" value="1"/>
</dbReference>
<feature type="binding site" evidence="7">
    <location>
        <position position="123"/>
    </location>
    <ligand>
        <name>S-adenosyl-L-methionine</name>
        <dbReference type="ChEBI" id="CHEBI:59789"/>
    </ligand>
</feature>
<dbReference type="OrthoDB" id="9802090at2"/>
<dbReference type="HAMAP" id="MF_01057">
    <property type="entry name" value="tRNA_methyltr_TrmB"/>
    <property type="match status" value="1"/>
</dbReference>
<comment type="caution">
    <text evidence="8">The sequence shown here is derived from an EMBL/GenBank/DDBJ whole genome shotgun (WGS) entry which is preliminary data.</text>
</comment>
<organism evidence="8 9">
    <name type="scientific">Rhodoblastus acidophilus</name>
    <name type="common">Rhodopseudomonas acidophila</name>
    <dbReference type="NCBI Taxonomy" id="1074"/>
    <lineage>
        <taxon>Bacteria</taxon>
        <taxon>Pseudomonadati</taxon>
        <taxon>Pseudomonadota</taxon>
        <taxon>Alphaproteobacteria</taxon>
        <taxon>Hyphomicrobiales</taxon>
        <taxon>Rhodoblastaceae</taxon>
        <taxon>Rhodoblastus</taxon>
    </lineage>
</organism>
<accession>A0A6N8DK10</accession>
<dbReference type="InterPro" id="IPR055361">
    <property type="entry name" value="tRNA_methyltr_TrmB_bact"/>
</dbReference>